<evidence type="ECO:0000256" key="10">
    <source>
        <dbReference type="SAM" id="Coils"/>
    </source>
</evidence>
<dbReference type="GO" id="GO:0007338">
    <property type="term" value="P:single fertilization"/>
    <property type="evidence" value="ECO:0007669"/>
    <property type="project" value="Ensembl"/>
</dbReference>
<dbReference type="GO" id="GO:0036126">
    <property type="term" value="C:sperm flagellum"/>
    <property type="evidence" value="ECO:0007669"/>
    <property type="project" value="Ensembl"/>
</dbReference>
<evidence type="ECO:0000256" key="3">
    <source>
        <dbReference type="ARBA" id="ARBA00015392"/>
    </source>
</evidence>
<sequence length="576" mass="66637">RPSSGRHGRSGDGSQGRKKSLRLAKESEMERAKANASLWETRLEVTELSRMEYRDASRRLARENEELKRQQYKTEKDTVSVLSYLKKQDSEKGDLIEKLKQQLVDAKKQAQEENEKLEESYSRQLNELTDKFHQKAKEIGLIQLELKTIKDFRKKKLQVERELEELKENMKTTKKKHQETVRRLEGKFSEEKQRLEKEAEKKIVMLAERAHQEAVLQLDTTGRSVFKENVRLQKALKYHIKEAQELQKNSKKLEENHASLLQLKETNELLVQEKVLQVSQQKSQIRTLQRKVASLETALGHVTREFETEIHDARQEARRRNREGRVEIDKLQYLLEVKDREMERVKRLARNVLDQRSDVETFFLEALQQVRREIQSSRKNYRQAARAAFQRKMREAHAGKTEYPQIRTFDDREDSTNSVHRDLTEAERWTNVNTEKVDIGDLTWEQKEKVLRLLFAKMNCLPLSTSSAPGAVPNAGADGRRPVRTRSPPTWGLPVLIPVARGDRGPETGIASPSGQAVEPHLNPRPPDPRAPAPWPRCSSPSVSADDGHVPRNSRALGERPSSKEKQEPEPFFSLG</sequence>
<feature type="compositionally biased region" description="Basic and acidic residues" evidence="11">
    <location>
        <begin position="23"/>
        <end position="33"/>
    </location>
</feature>
<dbReference type="PANTHER" id="PTHR14845">
    <property type="entry name" value="COILED-COIL DOMAIN-CONTAINING 166"/>
    <property type="match status" value="1"/>
</dbReference>
<evidence type="ECO:0000256" key="8">
    <source>
        <dbReference type="ARBA" id="ARBA00023273"/>
    </source>
</evidence>
<organism evidence="13 14">
    <name type="scientific">Ornithorhynchus anatinus</name>
    <name type="common">Duckbill platypus</name>
    <dbReference type="NCBI Taxonomy" id="9258"/>
    <lineage>
        <taxon>Eukaryota</taxon>
        <taxon>Metazoa</taxon>
        <taxon>Chordata</taxon>
        <taxon>Craniata</taxon>
        <taxon>Vertebrata</taxon>
        <taxon>Euteleostomi</taxon>
        <taxon>Mammalia</taxon>
        <taxon>Monotremata</taxon>
        <taxon>Ornithorhynchidae</taxon>
        <taxon>Ornithorhynchus</taxon>
    </lineage>
</organism>
<evidence type="ECO:0000256" key="2">
    <source>
        <dbReference type="ARBA" id="ARBA00007508"/>
    </source>
</evidence>
<dbReference type="Ensembl" id="ENSOANT00000013971.2">
    <property type="protein sequence ID" value="ENSOANP00000013968.2"/>
    <property type="gene ID" value="ENSOANG00000008768.3"/>
</dbReference>
<feature type="coiled-coil region" evidence="10">
    <location>
        <begin position="229"/>
        <end position="305"/>
    </location>
</feature>
<dbReference type="eggNOG" id="ENOG502QRCW">
    <property type="taxonomic scope" value="Eukaryota"/>
</dbReference>
<evidence type="ECO:0000259" key="12">
    <source>
        <dbReference type="Pfam" id="PF14988"/>
    </source>
</evidence>
<evidence type="ECO:0000256" key="9">
    <source>
        <dbReference type="ARBA" id="ARBA00031573"/>
    </source>
</evidence>
<evidence type="ECO:0000256" key="6">
    <source>
        <dbReference type="ARBA" id="ARBA00023069"/>
    </source>
</evidence>
<comment type="subcellular location">
    <subcellularLocation>
        <location evidence="1">Cytoplasm</location>
        <location evidence="1">Cytoskeleton</location>
        <location evidence="1">Cilium basal body</location>
    </subcellularLocation>
</comment>
<reference evidence="13" key="2">
    <citation type="submission" date="2025-08" db="UniProtKB">
        <authorList>
            <consortium name="Ensembl"/>
        </authorList>
    </citation>
    <scope>IDENTIFICATION</scope>
    <source>
        <strain evidence="13">Glennie</strain>
    </source>
</reference>
<evidence type="ECO:0000256" key="11">
    <source>
        <dbReference type="SAM" id="MobiDB-lite"/>
    </source>
</evidence>
<dbReference type="GeneTree" id="ENSGT00940000154427"/>
<dbReference type="Bgee" id="ENSOANG00000008768">
    <property type="expression patterns" value="Expressed in testis and 8 other cell types or tissues"/>
</dbReference>
<feature type="domain" description="DUF4515" evidence="12">
    <location>
        <begin position="79"/>
        <end position="270"/>
    </location>
</feature>
<keyword evidence="8" id="KW-0966">Cell projection</keyword>
<dbReference type="AlphaFoldDB" id="F6XGA0"/>
<evidence type="ECO:0000256" key="7">
    <source>
        <dbReference type="ARBA" id="ARBA00023212"/>
    </source>
</evidence>
<proteinExistence type="inferred from homology"/>
<evidence type="ECO:0000256" key="1">
    <source>
        <dbReference type="ARBA" id="ARBA00004120"/>
    </source>
</evidence>
<dbReference type="GO" id="GO:0005930">
    <property type="term" value="C:axoneme"/>
    <property type="evidence" value="ECO:0007669"/>
    <property type="project" value="Ensembl"/>
</dbReference>
<feature type="compositionally biased region" description="Basic and acidic residues" evidence="11">
    <location>
        <begin position="557"/>
        <end position="569"/>
    </location>
</feature>
<dbReference type="GO" id="GO:0007288">
    <property type="term" value="P:sperm axoneme assembly"/>
    <property type="evidence" value="ECO:0007669"/>
    <property type="project" value="Ensembl"/>
</dbReference>
<keyword evidence="14" id="KW-1185">Reference proteome</keyword>
<dbReference type="InterPro" id="IPR032777">
    <property type="entry name" value="DUF4515"/>
</dbReference>
<dbReference type="STRING" id="9258.ENSOANP00000013968"/>
<dbReference type="GO" id="GO:0007026">
    <property type="term" value="P:negative regulation of microtubule depolymerization"/>
    <property type="evidence" value="ECO:0007669"/>
    <property type="project" value="Ensembl"/>
</dbReference>
<feature type="compositionally biased region" description="Pro residues" evidence="11">
    <location>
        <begin position="523"/>
        <end position="535"/>
    </location>
</feature>
<gene>
    <name evidence="13" type="primary">BBOF1</name>
</gene>
<dbReference type="Proteomes" id="UP000002279">
    <property type="component" value="Chromosome 1"/>
</dbReference>
<dbReference type="OMA" id="MEADKWT"/>
<keyword evidence="5 10" id="KW-0175">Coiled coil</keyword>
<feature type="region of interest" description="Disordered" evidence="11">
    <location>
        <begin position="464"/>
        <end position="576"/>
    </location>
</feature>
<comment type="similarity">
    <text evidence="2">Belongs to the BBOF1 family.</text>
</comment>
<dbReference type="PANTHER" id="PTHR14845:SF5">
    <property type="entry name" value="BASAL BODY-ORIENTATION FACTOR 1"/>
    <property type="match status" value="1"/>
</dbReference>
<feature type="coiled-coil region" evidence="10">
    <location>
        <begin position="50"/>
        <end position="201"/>
    </location>
</feature>
<feature type="region of interest" description="Disordered" evidence="11">
    <location>
        <begin position="1"/>
        <end position="35"/>
    </location>
</feature>
<reference evidence="13 14" key="1">
    <citation type="journal article" date="2008" name="Nature">
        <title>Genome analysis of the platypus reveals unique signatures of evolution.</title>
        <authorList>
            <person name="Warren W.C."/>
            <person name="Hillier L.W."/>
            <person name="Marshall Graves J.A."/>
            <person name="Birney E."/>
            <person name="Ponting C.P."/>
            <person name="Grutzner F."/>
            <person name="Belov K."/>
            <person name="Miller W."/>
            <person name="Clarke L."/>
            <person name="Chinwalla A.T."/>
            <person name="Yang S.P."/>
            <person name="Heger A."/>
            <person name="Locke D.P."/>
            <person name="Miethke P."/>
            <person name="Waters P.D."/>
            <person name="Veyrunes F."/>
            <person name="Fulton L."/>
            <person name="Fulton B."/>
            <person name="Graves T."/>
            <person name="Wallis J."/>
            <person name="Puente X.S."/>
            <person name="Lopez-Otin C."/>
            <person name="Ordonez G.R."/>
            <person name="Eichler E.E."/>
            <person name="Chen L."/>
            <person name="Cheng Z."/>
            <person name="Deakin J.E."/>
            <person name="Alsop A."/>
            <person name="Thompson K."/>
            <person name="Kirby P."/>
            <person name="Papenfuss A.T."/>
            <person name="Wakefield M.J."/>
            <person name="Olender T."/>
            <person name="Lancet D."/>
            <person name="Huttley G.A."/>
            <person name="Smit A.F."/>
            <person name="Pask A."/>
            <person name="Temple-Smith P."/>
            <person name="Batzer M.A."/>
            <person name="Walker J.A."/>
            <person name="Konkel M.K."/>
            <person name="Harris R.S."/>
            <person name="Whittington C.M."/>
            <person name="Wong E.S."/>
            <person name="Gemmell N.J."/>
            <person name="Buschiazzo E."/>
            <person name="Vargas Jentzsch I.M."/>
            <person name="Merkel A."/>
            <person name="Schmitz J."/>
            <person name="Zemann A."/>
            <person name="Churakov G."/>
            <person name="Kriegs J.O."/>
            <person name="Brosius J."/>
            <person name="Murchison E.P."/>
            <person name="Sachidanandam R."/>
            <person name="Smith C."/>
            <person name="Hannon G.J."/>
            <person name="Tsend-Ayush E."/>
            <person name="McMillan D."/>
            <person name="Attenborough R."/>
            <person name="Rens W."/>
            <person name="Ferguson-Smith M."/>
            <person name="Lefevre C.M."/>
            <person name="Sharp J.A."/>
            <person name="Nicholas K.R."/>
            <person name="Ray D.A."/>
            <person name="Kube M."/>
            <person name="Reinhardt R."/>
            <person name="Pringle T.H."/>
            <person name="Taylor J."/>
            <person name="Jones R.C."/>
            <person name="Nixon B."/>
            <person name="Dacheux J.L."/>
            <person name="Niwa H."/>
            <person name="Sekita Y."/>
            <person name="Huang X."/>
            <person name="Stark A."/>
            <person name="Kheradpour P."/>
            <person name="Kellis M."/>
            <person name="Flicek P."/>
            <person name="Chen Y."/>
            <person name="Webber C."/>
            <person name="Hardison R."/>
            <person name="Nelson J."/>
            <person name="Hallsworth-Pepin K."/>
            <person name="Delehaunty K."/>
            <person name="Markovic C."/>
            <person name="Minx P."/>
            <person name="Feng Y."/>
            <person name="Kremitzki C."/>
            <person name="Mitreva M."/>
            <person name="Glasscock J."/>
            <person name="Wylie T."/>
            <person name="Wohldmann P."/>
            <person name="Thiru P."/>
            <person name="Nhan M.N."/>
            <person name="Pohl C.S."/>
            <person name="Smith S.M."/>
            <person name="Hou S."/>
            <person name="Nefedov M."/>
            <person name="de Jong P.J."/>
            <person name="Renfree M.B."/>
            <person name="Mardis E.R."/>
            <person name="Wilson R.K."/>
        </authorList>
    </citation>
    <scope>NUCLEOTIDE SEQUENCE [LARGE SCALE GENOMIC DNA]</scope>
    <source>
        <strain evidence="13 14">Glennie</strain>
    </source>
</reference>
<keyword evidence="7" id="KW-0206">Cytoskeleton</keyword>
<evidence type="ECO:0000256" key="5">
    <source>
        <dbReference type="ARBA" id="ARBA00023054"/>
    </source>
</evidence>
<dbReference type="FunCoup" id="F6XGA0">
    <property type="interactions" value="77"/>
</dbReference>
<protein>
    <recommendedName>
        <fullName evidence="3">Basal body-orientation factor 1</fullName>
    </recommendedName>
    <alternativeName>
        <fullName evidence="9">Coiled-coil domain-containing protein 176</fullName>
    </alternativeName>
</protein>
<evidence type="ECO:0000256" key="4">
    <source>
        <dbReference type="ARBA" id="ARBA00022490"/>
    </source>
</evidence>
<evidence type="ECO:0000313" key="14">
    <source>
        <dbReference type="Proteomes" id="UP000002279"/>
    </source>
</evidence>
<evidence type="ECO:0000313" key="13">
    <source>
        <dbReference type="Ensembl" id="ENSOANP00000013968.2"/>
    </source>
</evidence>
<name>F6XGA0_ORNAN</name>
<dbReference type="Pfam" id="PF14988">
    <property type="entry name" value="DUF4515"/>
    <property type="match status" value="1"/>
</dbReference>
<dbReference type="GO" id="GO:0050821">
    <property type="term" value="P:protein stabilization"/>
    <property type="evidence" value="ECO:0007669"/>
    <property type="project" value="Ensembl"/>
</dbReference>
<keyword evidence="6" id="KW-0969">Cilium</keyword>
<reference evidence="13" key="3">
    <citation type="submission" date="2025-09" db="UniProtKB">
        <authorList>
            <consortium name="Ensembl"/>
        </authorList>
    </citation>
    <scope>IDENTIFICATION</scope>
    <source>
        <strain evidence="13">Glennie</strain>
    </source>
</reference>
<dbReference type="InParanoid" id="F6XGA0"/>
<dbReference type="HOGENOM" id="CLU_032853_0_0_1"/>
<keyword evidence="4" id="KW-0963">Cytoplasm</keyword>
<accession>F6XGA0</accession>